<keyword evidence="2" id="KW-1133">Transmembrane helix</keyword>
<dbReference type="Proteomes" id="UP000501240">
    <property type="component" value="Chromosome"/>
</dbReference>
<protein>
    <submittedName>
        <fullName evidence="3">Uncharacterized protein</fullName>
    </submittedName>
</protein>
<keyword evidence="2" id="KW-0472">Membrane</keyword>
<keyword evidence="4" id="KW-1185">Reference proteome</keyword>
<evidence type="ECO:0000256" key="1">
    <source>
        <dbReference type="SAM" id="MobiDB-lite"/>
    </source>
</evidence>
<gene>
    <name evidence="3" type="ORF">ACTIVE_3318</name>
</gene>
<organism evidence="3 4">
    <name type="scientific">Actinomadura verrucosospora</name>
    <dbReference type="NCBI Taxonomy" id="46165"/>
    <lineage>
        <taxon>Bacteria</taxon>
        <taxon>Bacillati</taxon>
        <taxon>Actinomycetota</taxon>
        <taxon>Actinomycetes</taxon>
        <taxon>Streptosporangiales</taxon>
        <taxon>Thermomonosporaceae</taxon>
        <taxon>Actinomadura</taxon>
    </lineage>
</organism>
<dbReference type="AlphaFoldDB" id="A0A7D3VSE2"/>
<feature type="region of interest" description="Disordered" evidence="1">
    <location>
        <begin position="118"/>
        <end position="224"/>
    </location>
</feature>
<keyword evidence="2" id="KW-0812">Transmembrane</keyword>
<name>A0A7D3VSE2_ACTVE</name>
<feature type="compositionally biased region" description="Low complexity" evidence="1">
    <location>
        <begin position="200"/>
        <end position="221"/>
    </location>
</feature>
<dbReference type="EMBL" id="CP053892">
    <property type="protein sequence ID" value="QKG21680.1"/>
    <property type="molecule type" value="Genomic_DNA"/>
</dbReference>
<feature type="transmembrane region" description="Helical" evidence="2">
    <location>
        <begin position="246"/>
        <end position="263"/>
    </location>
</feature>
<sequence>MVSAADVAAAGKSVPITAKVSTSTGVAKDVHVVSVVLSASNGAAKPSIAGACQPAKGVANCDLGSADSTPPAKSATWSLTVPKTLKKKIAVKVTVTVKGTLGGAESSATDWARVTFTPLKTASPTPTTSKPSKTKSPSPSKSASPSPSASATGGKHGSSSGSGGSGGSGSTGGTASGTTSGTGYVPPSPNSSFQAKNPQVALPPIAAPSPSVAPSTVAVTPESRLRGNKTPVAQDLTFERVASTQVAWLAALMVAIAVLLTQLRLGKRRAPAGAAAIARRAKGVHRRTRRGMFGK</sequence>
<accession>A0A7D3VSE2</accession>
<reference evidence="3 4" key="1">
    <citation type="submission" date="2020-05" db="EMBL/GenBank/DDBJ databases">
        <title>Actinomadura verrucosospora NRRL-B18236 (PFL_A860) Genome sequencing and assembly.</title>
        <authorList>
            <person name="Samborskyy M."/>
        </authorList>
    </citation>
    <scope>NUCLEOTIDE SEQUENCE [LARGE SCALE GENOMIC DNA]</scope>
    <source>
        <strain evidence="3 4">NRRL:B18236</strain>
    </source>
</reference>
<feature type="compositionally biased region" description="Gly residues" evidence="1">
    <location>
        <begin position="154"/>
        <end position="175"/>
    </location>
</feature>
<evidence type="ECO:0000256" key="2">
    <source>
        <dbReference type="SAM" id="Phobius"/>
    </source>
</evidence>
<proteinExistence type="predicted"/>
<evidence type="ECO:0000313" key="3">
    <source>
        <dbReference type="EMBL" id="QKG21680.1"/>
    </source>
</evidence>
<feature type="compositionally biased region" description="Low complexity" evidence="1">
    <location>
        <begin position="120"/>
        <end position="153"/>
    </location>
</feature>
<evidence type="ECO:0000313" key="4">
    <source>
        <dbReference type="Proteomes" id="UP000501240"/>
    </source>
</evidence>